<name>A0A1X0XJ92_9BACT</name>
<protein>
    <recommendedName>
        <fullName evidence="8">MgtC/SapB/SrpB/YhiD N-terminal domain-containing protein</fullName>
    </recommendedName>
</protein>
<dbReference type="STRING" id="1969733.B5V00_16585"/>
<reference evidence="9 10" key="1">
    <citation type="submission" date="2017-03" db="EMBL/GenBank/DDBJ databases">
        <title>Genome sequence of Geothermobacter sp. EPR-M, Deep-Sea Iron Reducer.</title>
        <authorList>
            <person name="Tully B."/>
            <person name="Savalia P."/>
            <person name="Abuyen K."/>
            <person name="Baughan C."/>
            <person name="Romero E."/>
            <person name="Ronkowski C."/>
            <person name="Torres B."/>
            <person name="Tremblay J."/>
            <person name="Trujillo A."/>
            <person name="Tyler M."/>
            <person name="Perez-Rodriguez I."/>
            <person name="Amend J."/>
        </authorList>
    </citation>
    <scope>NUCLEOTIDE SEQUENCE [LARGE SCALE GENOMIC DNA]</scope>
    <source>
        <strain evidence="9 10">EPR-M</strain>
    </source>
</reference>
<keyword evidence="3" id="KW-1003">Cell membrane</keyword>
<dbReference type="Proteomes" id="UP000193136">
    <property type="component" value="Unassembled WGS sequence"/>
</dbReference>
<evidence type="ECO:0000313" key="10">
    <source>
        <dbReference type="Proteomes" id="UP000193136"/>
    </source>
</evidence>
<accession>A0A1X0XJ92</accession>
<dbReference type="PANTHER" id="PTHR33778">
    <property type="entry name" value="PROTEIN MGTC"/>
    <property type="match status" value="1"/>
</dbReference>
<comment type="subcellular location">
    <subcellularLocation>
        <location evidence="1">Cell membrane</location>
        <topology evidence="1">Multi-pass membrane protein</topology>
    </subcellularLocation>
</comment>
<dbReference type="EMBL" id="NAAD01000044">
    <property type="protein sequence ID" value="ORJ52933.1"/>
    <property type="molecule type" value="Genomic_DNA"/>
</dbReference>
<feature type="transmembrane region" description="Helical" evidence="7">
    <location>
        <begin position="84"/>
        <end position="104"/>
    </location>
</feature>
<proteinExistence type="inferred from homology"/>
<feature type="domain" description="MgtC/SapB/SrpB/YhiD N-terminal" evidence="8">
    <location>
        <begin position="20"/>
        <end position="151"/>
    </location>
</feature>
<evidence type="ECO:0000259" key="8">
    <source>
        <dbReference type="Pfam" id="PF02308"/>
    </source>
</evidence>
<dbReference type="InterPro" id="IPR003416">
    <property type="entry name" value="MgtC/SapB/SrpB/YhiD_fam"/>
</dbReference>
<dbReference type="RefSeq" id="WP_085011926.1">
    <property type="nucleotide sequence ID" value="NZ_NAAD01000044.1"/>
</dbReference>
<organism evidence="9 10">
    <name type="scientific">Geothermobacter hydrogeniphilus</name>
    <dbReference type="NCBI Taxonomy" id="1969733"/>
    <lineage>
        <taxon>Bacteria</taxon>
        <taxon>Pseudomonadati</taxon>
        <taxon>Thermodesulfobacteriota</taxon>
        <taxon>Desulfuromonadia</taxon>
        <taxon>Desulfuromonadales</taxon>
        <taxon>Geothermobacteraceae</taxon>
        <taxon>Geothermobacter</taxon>
    </lineage>
</organism>
<feature type="transmembrane region" description="Helical" evidence="7">
    <location>
        <begin position="43"/>
        <end position="64"/>
    </location>
</feature>
<keyword evidence="4 7" id="KW-0812">Transmembrane</keyword>
<evidence type="ECO:0000256" key="1">
    <source>
        <dbReference type="ARBA" id="ARBA00004651"/>
    </source>
</evidence>
<feature type="transmembrane region" description="Helical" evidence="7">
    <location>
        <begin position="13"/>
        <end position="31"/>
    </location>
</feature>
<evidence type="ECO:0000256" key="6">
    <source>
        <dbReference type="ARBA" id="ARBA00023136"/>
    </source>
</evidence>
<feature type="transmembrane region" description="Helical" evidence="7">
    <location>
        <begin position="116"/>
        <end position="147"/>
    </location>
</feature>
<dbReference type="Pfam" id="PF02308">
    <property type="entry name" value="MgtC"/>
    <property type="match status" value="1"/>
</dbReference>
<comment type="caution">
    <text evidence="9">The sequence shown here is derived from an EMBL/GenBank/DDBJ whole genome shotgun (WGS) entry which is preliminary data.</text>
</comment>
<dbReference type="GO" id="GO:0005886">
    <property type="term" value="C:plasma membrane"/>
    <property type="evidence" value="ECO:0007669"/>
    <property type="project" value="UniProtKB-SubCell"/>
</dbReference>
<evidence type="ECO:0000256" key="3">
    <source>
        <dbReference type="ARBA" id="ARBA00022475"/>
    </source>
</evidence>
<keyword evidence="10" id="KW-1185">Reference proteome</keyword>
<dbReference type="AlphaFoldDB" id="A0A1X0XJ92"/>
<gene>
    <name evidence="9" type="ORF">B5V00_16585</name>
</gene>
<dbReference type="PANTHER" id="PTHR33778:SF1">
    <property type="entry name" value="MAGNESIUM TRANSPORTER YHID-RELATED"/>
    <property type="match status" value="1"/>
</dbReference>
<evidence type="ECO:0000256" key="7">
    <source>
        <dbReference type="SAM" id="Phobius"/>
    </source>
</evidence>
<dbReference type="InterPro" id="IPR049177">
    <property type="entry name" value="MgtC_SapB_SrpB_YhiD_N"/>
</dbReference>
<comment type="similarity">
    <text evidence="2">Belongs to the MgtC/SapB family.</text>
</comment>
<evidence type="ECO:0000256" key="2">
    <source>
        <dbReference type="ARBA" id="ARBA00009298"/>
    </source>
</evidence>
<keyword evidence="6 7" id="KW-0472">Membrane</keyword>
<evidence type="ECO:0000256" key="4">
    <source>
        <dbReference type="ARBA" id="ARBA00022692"/>
    </source>
</evidence>
<keyword evidence="5 7" id="KW-1133">Transmembrane helix</keyword>
<evidence type="ECO:0000313" key="9">
    <source>
        <dbReference type="EMBL" id="ORJ52933.1"/>
    </source>
</evidence>
<dbReference type="PRINTS" id="PR01837">
    <property type="entry name" value="MGTCSAPBPROT"/>
</dbReference>
<dbReference type="OrthoDB" id="9811198at2"/>
<sequence>METWGANLLGSDILMVTVKLLLAALAGGMIGMERERHGRPAGLRTHMLVCVASCLMMVISEVFVVKYGALDSNSILRLDPARTAAQIISGIGFLGAGVILKEGVNVRGLTTAASLWMVAALGMAFGVGLFIIGGLSTFLALMSLVWLKRFEPVIKKDRYTNLKVTAVNRPELDREIEQLFTEHHLRIVSAKIGVDLEAGEISLEYVVTNHHRWIGRELISRISGMEGVRRIGCR</sequence>
<evidence type="ECO:0000256" key="5">
    <source>
        <dbReference type="ARBA" id="ARBA00022989"/>
    </source>
</evidence>